<dbReference type="InterPro" id="IPR016181">
    <property type="entry name" value="Acyl_CoA_acyltransferase"/>
</dbReference>
<dbReference type="InterPro" id="IPR000182">
    <property type="entry name" value="GNAT_dom"/>
</dbReference>
<dbReference type="Proteomes" id="UP000007509">
    <property type="component" value="Unassembled WGS sequence"/>
</dbReference>
<keyword evidence="3" id="KW-1185">Reference proteome</keyword>
<dbReference type="PATRIC" id="fig|1144316.3.peg.1768"/>
<dbReference type="Pfam" id="PF00583">
    <property type="entry name" value="Acetyltransf_1"/>
    <property type="match status" value="1"/>
</dbReference>
<comment type="caution">
    <text evidence="2">The sequence shown here is derived from an EMBL/GenBank/DDBJ whole genome shotgun (WGS) entry which is preliminary data.</text>
</comment>
<dbReference type="CDD" id="cd04301">
    <property type="entry name" value="NAT_SF"/>
    <property type="match status" value="1"/>
</dbReference>
<gene>
    <name evidence="2" type="ORF">PMI13_01758</name>
</gene>
<proteinExistence type="predicted"/>
<protein>
    <submittedName>
        <fullName evidence="2">Acetyltransferase</fullName>
    </submittedName>
</protein>
<dbReference type="OrthoDB" id="66776at2"/>
<dbReference type="PROSITE" id="PS51186">
    <property type="entry name" value="GNAT"/>
    <property type="match status" value="1"/>
</dbReference>
<dbReference type="SUPFAM" id="SSF55729">
    <property type="entry name" value="Acyl-CoA N-acyltransferases (Nat)"/>
    <property type="match status" value="1"/>
</dbReference>
<keyword evidence="2" id="KW-0808">Transferase</keyword>
<dbReference type="EMBL" id="AKJY01000028">
    <property type="protein sequence ID" value="EJL72861.1"/>
    <property type="molecule type" value="Genomic_DNA"/>
</dbReference>
<dbReference type="GO" id="GO:0016747">
    <property type="term" value="F:acyltransferase activity, transferring groups other than amino-acyl groups"/>
    <property type="evidence" value="ECO:0007669"/>
    <property type="project" value="InterPro"/>
</dbReference>
<sequence>MISLQFFKREDFSGVSYTLDENQAQYTSTAEQALQRIRDRSDGKAFPLTIFDEEKPAGFFVLDFGDDKLDLTDNGNSVLLRSLSVNPRFQGKGIGKAAMLKIDDFIREHFKNCDEIVLAVNQNNSSAYHLYIKTGYQCDGKTRMGRNGPQYLMYKKL</sequence>
<evidence type="ECO:0000313" key="3">
    <source>
        <dbReference type="Proteomes" id="UP000007509"/>
    </source>
</evidence>
<reference evidence="2 3" key="1">
    <citation type="journal article" date="2012" name="J. Bacteriol.">
        <title>Twenty-one genome sequences from Pseudomonas species and 19 genome sequences from diverse bacteria isolated from the rhizosphere and endosphere of Populus deltoides.</title>
        <authorList>
            <person name="Brown S.D."/>
            <person name="Utturkar S.M."/>
            <person name="Klingeman D.M."/>
            <person name="Johnson C.M."/>
            <person name="Martin S.L."/>
            <person name="Land M.L."/>
            <person name="Lu T.Y."/>
            <person name="Schadt C.W."/>
            <person name="Doktycz M.J."/>
            <person name="Pelletier D.A."/>
        </authorList>
    </citation>
    <scope>NUCLEOTIDE SEQUENCE [LARGE SCALE GENOMIC DNA]</scope>
    <source>
        <strain evidence="2 3">CF314</strain>
    </source>
</reference>
<evidence type="ECO:0000313" key="2">
    <source>
        <dbReference type="EMBL" id="EJL72861.1"/>
    </source>
</evidence>
<dbReference type="Gene3D" id="3.40.630.30">
    <property type="match status" value="1"/>
</dbReference>
<evidence type="ECO:0000259" key="1">
    <source>
        <dbReference type="PROSITE" id="PS51186"/>
    </source>
</evidence>
<dbReference type="AlphaFoldDB" id="J3CJP4"/>
<feature type="domain" description="N-acetyltransferase" evidence="1">
    <location>
        <begin position="2"/>
        <end position="157"/>
    </location>
</feature>
<organism evidence="2 3">
    <name type="scientific">Chryseobacterium populi</name>
    <dbReference type="NCBI Taxonomy" id="1144316"/>
    <lineage>
        <taxon>Bacteria</taxon>
        <taxon>Pseudomonadati</taxon>
        <taxon>Bacteroidota</taxon>
        <taxon>Flavobacteriia</taxon>
        <taxon>Flavobacteriales</taxon>
        <taxon>Weeksellaceae</taxon>
        <taxon>Chryseobacterium group</taxon>
        <taxon>Chryseobacterium</taxon>
    </lineage>
</organism>
<name>J3CJP4_9FLAO</name>
<dbReference type="RefSeq" id="WP_007842754.1">
    <property type="nucleotide sequence ID" value="NZ_AKJY01000028.1"/>
</dbReference>
<accession>J3CJP4</accession>